<dbReference type="RefSeq" id="WP_194929680.1">
    <property type="nucleotide sequence ID" value="NZ_JADLZT010000002.1"/>
</dbReference>
<protein>
    <submittedName>
        <fullName evidence="2">Endonuclease domain-containing protein</fullName>
    </submittedName>
</protein>
<keyword evidence="2" id="KW-0255">Endonuclease</keyword>
<dbReference type="EMBL" id="JADLZT010000002">
    <property type="protein sequence ID" value="MBF6023077.1"/>
    <property type="molecule type" value="Genomic_DNA"/>
</dbReference>
<dbReference type="InterPro" id="IPR011335">
    <property type="entry name" value="Restrct_endonuc-II-like"/>
</dbReference>
<name>A0ABS0B3L3_9GAMM</name>
<evidence type="ECO:0000313" key="2">
    <source>
        <dbReference type="EMBL" id="MBF6023077.1"/>
    </source>
</evidence>
<dbReference type="PANTHER" id="PTHR38590">
    <property type="entry name" value="BLL0828 PROTEIN"/>
    <property type="match status" value="1"/>
</dbReference>
<dbReference type="GO" id="GO:0004519">
    <property type="term" value="F:endonuclease activity"/>
    <property type="evidence" value="ECO:0007669"/>
    <property type="project" value="UniProtKB-KW"/>
</dbReference>
<dbReference type="InterPro" id="IPR047216">
    <property type="entry name" value="Endonuclease_DUF559_bact"/>
</dbReference>
<proteinExistence type="predicted"/>
<feature type="domain" description="DUF559" evidence="1">
    <location>
        <begin position="6"/>
        <end position="109"/>
    </location>
</feature>
<reference evidence="2 3" key="1">
    <citation type="submission" date="2020-11" db="EMBL/GenBank/DDBJ databases">
        <title>Draft Genome Sequence and Secondary Metabolite Biosynthetic Potential of the Lysobacter niastensis Type strain DSM 18481.</title>
        <authorList>
            <person name="Turrini P."/>
            <person name="Artuso I."/>
            <person name="Tescari M."/>
            <person name="Lugli G.A."/>
            <person name="Frangipani E."/>
            <person name="Ventura M."/>
            <person name="Visca P."/>
        </authorList>
    </citation>
    <scope>NUCLEOTIDE SEQUENCE [LARGE SCALE GENOMIC DNA]</scope>
    <source>
        <strain evidence="2 3">DSM 18481</strain>
    </source>
</reference>
<dbReference type="Proteomes" id="UP001429984">
    <property type="component" value="Unassembled WGS sequence"/>
</dbReference>
<gene>
    <name evidence="2" type="ORF">IU514_03450</name>
</gene>
<accession>A0ABS0B3L3</accession>
<dbReference type="Pfam" id="PF04480">
    <property type="entry name" value="DUF559"/>
    <property type="match status" value="1"/>
</dbReference>
<evidence type="ECO:0000313" key="3">
    <source>
        <dbReference type="Proteomes" id="UP001429984"/>
    </source>
</evidence>
<keyword evidence="2" id="KW-0378">Hydrolase</keyword>
<dbReference type="SUPFAM" id="SSF52980">
    <property type="entry name" value="Restriction endonuclease-like"/>
    <property type="match status" value="1"/>
</dbReference>
<dbReference type="CDD" id="cd01038">
    <property type="entry name" value="Endonuclease_DUF559"/>
    <property type="match status" value="1"/>
</dbReference>
<keyword evidence="2" id="KW-0540">Nuclease</keyword>
<dbReference type="PANTHER" id="PTHR38590:SF1">
    <property type="entry name" value="BLL0828 PROTEIN"/>
    <property type="match status" value="1"/>
</dbReference>
<keyword evidence="3" id="KW-1185">Reference proteome</keyword>
<organism evidence="2 3">
    <name type="scientific">Lysobacter niastensis</name>
    <dbReference type="NCBI Taxonomy" id="380629"/>
    <lineage>
        <taxon>Bacteria</taxon>
        <taxon>Pseudomonadati</taxon>
        <taxon>Pseudomonadota</taxon>
        <taxon>Gammaproteobacteria</taxon>
        <taxon>Lysobacterales</taxon>
        <taxon>Lysobacteraceae</taxon>
        <taxon>Lysobacter</taxon>
    </lineage>
</organism>
<sequence>MEAIWKKSRQLRRQATDAERTLWRHLKGRQLGGHKFRRQFPIAGYIADFACVEARLAIELDGGQHLDAVQYDAQRTRKLATNGYRVLRFWNDDVLLRTEAVLEEIMRNLTVEDCR</sequence>
<dbReference type="Gene3D" id="3.40.960.10">
    <property type="entry name" value="VSR Endonuclease"/>
    <property type="match status" value="1"/>
</dbReference>
<evidence type="ECO:0000259" key="1">
    <source>
        <dbReference type="Pfam" id="PF04480"/>
    </source>
</evidence>
<dbReference type="InterPro" id="IPR007569">
    <property type="entry name" value="DUF559"/>
</dbReference>
<comment type="caution">
    <text evidence="2">The sequence shown here is derived from an EMBL/GenBank/DDBJ whole genome shotgun (WGS) entry which is preliminary data.</text>
</comment>